<feature type="compositionally biased region" description="Basic and acidic residues" evidence="1">
    <location>
        <begin position="40"/>
        <end position="54"/>
    </location>
</feature>
<accession>A0ABD1TKK7</accession>
<feature type="region of interest" description="Disordered" evidence="1">
    <location>
        <begin position="24"/>
        <end position="54"/>
    </location>
</feature>
<keyword evidence="3" id="KW-1185">Reference proteome</keyword>
<proteinExistence type="predicted"/>
<name>A0ABD1TKK7_9LAMI</name>
<reference evidence="3" key="1">
    <citation type="submission" date="2024-07" db="EMBL/GenBank/DDBJ databases">
        <title>Two chromosome-level genome assemblies of Korean endemic species Abeliophyllum distichum and Forsythia ovata (Oleaceae).</title>
        <authorList>
            <person name="Jang H."/>
        </authorList>
    </citation>
    <scope>NUCLEOTIDE SEQUENCE [LARGE SCALE GENOMIC DNA]</scope>
</reference>
<evidence type="ECO:0000256" key="1">
    <source>
        <dbReference type="SAM" id="MobiDB-lite"/>
    </source>
</evidence>
<dbReference type="Proteomes" id="UP001604336">
    <property type="component" value="Unassembled WGS sequence"/>
</dbReference>
<dbReference type="AlphaFoldDB" id="A0ABD1TKK7"/>
<protein>
    <submittedName>
        <fullName evidence="2">Uncharacterized protein</fullName>
    </submittedName>
</protein>
<evidence type="ECO:0000313" key="2">
    <source>
        <dbReference type="EMBL" id="KAL2513093.1"/>
    </source>
</evidence>
<dbReference type="EMBL" id="JBFOLK010000005">
    <property type="protein sequence ID" value="KAL2513093.1"/>
    <property type="molecule type" value="Genomic_DNA"/>
</dbReference>
<sequence length="211" mass="23596">MFHLLFQQRVDNLSSPPYIVEVRDDSSSLPPKKITSPSVDIRHQDKGKGVVVGEEERTAPKRCLEEKDVSADFGGVKKSQMAPLQDLIPNSSDWVEHINNMFCQDELDPAILEKLPPPSTMATASVHRYWTSVWAGSAEGVDLLKLIKMAEINTVQSHIFNYKLYEVFTIKADELPSKVAGVEDIDALCSENKALHTRLSISKEARARATY</sequence>
<comment type="caution">
    <text evidence="2">The sequence shown here is derived from an EMBL/GenBank/DDBJ whole genome shotgun (WGS) entry which is preliminary data.</text>
</comment>
<organism evidence="2 3">
    <name type="scientific">Abeliophyllum distichum</name>
    <dbReference type="NCBI Taxonomy" id="126358"/>
    <lineage>
        <taxon>Eukaryota</taxon>
        <taxon>Viridiplantae</taxon>
        <taxon>Streptophyta</taxon>
        <taxon>Embryophyta</taxon>
        <taxon>Tracheophyta</taxon>
        <taxon>Spermatophyta</taxon>
        <taxon>Magnoliopsida</taxon>
        <taxon>eudicotyledons</taxon>
        <taxon>Gunneridae</taxon>
        <taxon>Pentapetalae</taxon>
        <taxon>asterids</taxon>
        <taxon>lamiids</taxon>
        <taxon>Lamiales</taxon>
        <taxon>Oleaceae</taxon>
        <taxon>Forsythieae</taxon>
        <taxon>Abeliophyllum</taxon>
    </lineage>
</organism>
<evidence type="ECO:0000313" key="3">
    <source>
        <dbReference type="Proteomes" id="UP001604336"/>
    </source>
</evidence>
<gene>
    <name evidence="2" type="ORF">Adt_18693</name>
</gene>